<dbReference type="Pfam" id="PF07963">
    <property type="entry name" value="N_methyl"/>
    <property type="match status" value="1"/>
</dbReference>
<accession>A0AAW4WXS8</accession>
<evidence type="ECO:0000256" key="1">
    <source>
        <dbReference type="SAM" id="Phobius"/>
    </source>
</evidence>
<sequence length="160" mass="18174">MIKIIREQLKSDEGFTLLEVILALSIITILVSISTGAILNAFNVVTPSTERMSAKQFAEIRLTEISAYARNAEDIDVDNDIIMTNKDEEIKQENSKIIITDKDSQIIIRSFSNIKEFNITNDNSVYEIEIKKCRDSECNETVSVKTEIKPRNIDSNEQNN</sequence>
<name>A0AAW4WXS8_9FIRM</name>
<protein>
    <submittedName>
        <fullName evidence="2">Prepilin-type N-terminal cleavage/methylation domain-containing protein</fullName>
    </submittedName>
</protein>
<dbReference type="Proteomes" id="UP001199296">
    <property type="component" value="Unassembled WGS sequence"/>
</dbReference>
<reference evidence="2 3" key="1">
    <citation type="submission" date="2021-10" db="EMBL/GenBank/DDBJ databases">
        <authorList>
            <person name="Grouzdev D.S."/>
            <person name="Pantiukh K.S."/>
            <person name="Krutkina M.S."/>
        </authorList>
    </citation>
    <scope>NUCLEOTIDE SEQUENCE [LARGE SCALE GENOMIC DNA]</scope>
    <source>
        <strain evidence="2 3">Z-7514</strain>
    </source>
</reference>
<evidence type="ECO:0000313" key="2">
    <source>
        <dbReference type="EMBL" id="MCC3143734.1"/>
    </source>
</evidence>
<organism evidence="2 3">
    <name type="scientific">Halanaerobium polyolivorans</name>
    <dbReference type="NCBI Taxonomy" id="2886943"/>
    <lineage>
        <taxon>Bacteria</taxon>
        <taxon>Bacillati</taxon>
        <taxon>Bacillota</taxon>
        <taxon>Clostridia</taxon>
        <taxon>Halanaerobiales</taxon>
        <taxon>Halanaerobiaceae</taxon>
        <taxon>Halanaerobium</taxon>
    </lineage>
</organism>
<dbReference type="PROSITE" id="PS00409">
    <property type="entry name" value="PROKAR_NTER_METHYL"/>
    <property type="match status" value="1"/>
</dbReference>
<feature type="transmembrane region" description="Helical" evidence="1">
    <location>
        <begin position="20"/>
        <end position="45"/>
    </location>
</feature>
<gene>
    <name evidence="2" type="ORF">LJ207_00140</name>
</gene>
<dbReference type="RefSeq" id="WP_229342890.1">
    <property type="nucleotide sequence ID" value="NZ_JAJFAT010000001.1"/>
</dbReference>
<dbReference type="AlphaFoldDB" id="A0AAW4WXS8"/>
<keyword evidence="1" id="KW-0472">Membrane</keyword>
<dbReference type="EMBL" id="JAJFAT010000001">
    <property type="protein sequence ID" value="MCC3143734.1"/>
    <property type="molecule type" value="Genomic_DNA"/>
</dbReference>
<dbReference type="InterPro" id="IPR012902">
    <property type="entry name" value="N_methyl_site"/>
</dbReference>
<keyword evidence="1" id="KW-1133">Transmembrane helix</keyword>
<comment type="caution">
    <text evidence="2">The sequence shown here is derived from an EMBL/GenBank/DDBJ whole genome shotgun (WGS) entry which is preliminary data.</text>
</comment>
<proteinExistence type="predicted"/>
<dbReference type="NCBIfam" id="TIGR02532">
    <property type="entry name" value="IV_pilin_GFxxxE"/>
    <property type="match status" value="1"/>
</dbReference>
<keyword evidence="3" id="KW-1185">Reference proteome</keyword>
<evidence type="ECO:0000313" key="3">
    <source>
        <dbReference type="Proteomes" id="UP001199296"/>
    </source>
</evidence>
<keyword evidence="1" id="KW-0812">Transmembrane</keyword>